<comment type="similarity">
    <text evidence="10">Belongs to the MHC class I family.</text>
</comment>
<evidence type="ECO:0000256" key="10">
    <source>
        <dbReference type="RuleBase" id="RU004439"/>
    </source>
</evidence>
<evidence type="ECO:0000256" key="4">
    <source>
        <dbReference type="ARBA" id="ARBA00022729"/>
    </source>
</evidence>
<evidence type="ECO:0000313" key="12">
    <source>
        <dbReference type="EMBL" id="NXL87185.1"/>
    </source>
</evidence>
<gene>
    <name evidence="12" type="primary">Ha1f_0</name>
    <name evidence="12" type="ORF">ALELAT_R09393</name>
</gene>
<proteinExistence type="inferred from homology"/>
<dbReference type="Gene3D" id="3.30.500.10">
    <property type="entry name" value="MHC class I-like antigen recognition-like"/>
    <property type="match status" value="1"/>
</dbReference>
<keyword evidence="4" id="KW-0732">Signal</keyword>
<evidence type="ECO:0000256" key="7">
    <source>
        <dbReference type="ARBA" id="ARBA00023136"/>
    </source>
</evidence>
<keyword evidence="9" id="KW-0325">Glycoprotein</keyword>
<evidence type="ECO:0000256" key="6">
    <source>
        <dbReference type="ARBA" id="ARBA00022989"/>
    </source>
</evidence>
<dbReference type="InterPro" id="IPR050208">
    <property type="entry name" value="MHC_class-I_related"/>
</dbReference>
<dbReference type="AlphaFoldDB" id="A0A7L0W6S5"/>
<accession>A0A7L0W6S5</accession>
<dbReference type="Pfam" id="PF00129">
    <property type="entry name" value="MHC_I"/>
    <property type="match status" value="1"/>
</dbReference>
<dbReference type="InterPro" id="IPR001039">
    <property type="entry name" value="MHC_I_a_a1/a2"/>
</dbReference>
<evidence type="ECO:0000259" key="11">
    <source>
        <dbReference type="Pfam" id="PF00129"/>
    </source>
</evidence>
<keyword evidence="7" id="KW-0472">Membrane</keyword>
<dbReference type="InterPro" id="IPR037055">
    <property type="entry name" value="MHC_I-like_Ag-recog_sf"/>
</dbReference>
<evidence type="ECO:0000256" key="3">
    <source>
        <dbReference type="ARBA" id="ARBA00022692"/>
    </source>
</evidence>
<dbReference type="GO" id="GO:0002474">
    <property type="term" value="P:antigen processing and presentation of peptide antigen via MHC class I"/>
    <property type="evidence" value="ECO:0007669"/>
    <property type="project" value="UniProtKB-KW"/>
</dbReference>
<keyword evidence="2" id="KW-0490">MHC I</keyword>
<evidence type="ECO:0000256" key="8">
    <source>
        <dbReference type="ARBA" id="ARBA00023157"/>
    </source>
</evidence>
<keyword evidence="13" id="KW-1185">Reference proteome</keyword>
<reference evidence="12 13" key="1">
    <citation type="submission" date="2019-09" db="EMBL/GenBank/DDBJ databases">
        <title>Bird 10,000 Genomes (B10K) Project - Family phase.</title>
        <authorList>
            <person name="Zhang G."/>
        </authorList>
    </citation>
    <scope>NUCLEOTIDE SEQUENCE [LARGE SCALE GENOMIC DNA]</scope>
    <source>
        <strain evidence="12">B10K-DU-001-39</strain>
        <tissue evidence="12">Muscle</tissue>
    </source>
</reference>
<dbReference type="GO" id="GO:0005615">
    <property type="term" value="C:extracellular space"/>
    <property type="evidence" value="ECO:0007669"/>
    <property type="project" value="TreeGrafter"/>
</dbReference>
<dbReference type="PRINTS" id="PR01638">
    <property type="entry name" value="MHCCLASSI"/>
</dbReference>
<dbReference type="GO" id="GO:0009897">
    <property type="term" value="C:external side of plasma membrane"/>
    <property type="evidence" value="ECO:0007669"/>
    <property type="project" value="TreeGrafter"/>
</dbReference>
<evidence type="ECO:0000256" key="2">
    <source>
        <dbReference type="ARBA" id="ARBA00022451"/>
    </source>
</evidence>
<feature type="domain" description="MHC class I-like antigen recognition-like" evidence="11">
    <location>
        <begin position="1"/>
        <end position="94"/>
    </location>
</feature>
<evidence type="ECO:0000256" key="9">
    <source>
        <dbReference type="ARBA" id="ARBA00023180"/>
    </source>
</evidence>
<dbReference type="EMBL" id="VXAV01004045">
    <property type="protein sequence ID" value="NXL87185.1"/>
    <property type="molecule type" value="Genomic_DNA"/>
</dbReference>
<sequence length="97" mass="11088">RYNQSGGSHTVQRMLGCDLLEGSGIGGFDQHAYDGRDFIAFDKDTMTFTAADAGAQITTRKWEGEGVPERRKHYLEHTCVEWLRRYVEHGRAALERR</sequence>
<evidence type="ECO:0000256" key="5">
    <source>
        <dbReference type="ARBA" id="ARBA00022859"/>
    </source>
</evidence>
<organism evidence="12 13">
    <name type="scientific">Alectura lathami</name>
    <name type="common">Australian brush turkey</name>
    <dbReference type="NCBI Taxonomy" id="81907"/>
    <lineage>
        <taxon>Eukaryota</taxon>
        <taxon>Metazoa</taxon>
        <taxon>Chordata</taxon>
        <taxon>Craniata</taxon>
        <taxon>Vertebrata</taxon>
        <taxon>Euteleostomi</taxon>
        <taxon>Archelosauria</taxon>
        <taxon>Archosauria</taxon>
        <taxon>Dinosauria</taxon>
        <taxon>Saurischia</taxon>
        <taxon>Theropoda</taxon>
        <taxon>Coelurosauria</taxon>
        <taxon>Aves</taxon>
        <taxon>Neognathae</taxon>
        <taxon>Galloanserae</taxon>
        <taxon>Galliformes</taxon>
        <taxon>Megapodiidae</taxon>
        <taxon>Alectura</taxon>
    </lineage>
</organism>
<feature type="non-terminal residue" evidence="12">
    <location>
        <position position="97"/>
    </location>
</feature>
<dbReference type="PANTHER" id="PTHR16675:SF242">
    <property type="entry name" value="MAJOR HISTOCOMPATIBILITY COMPLEX CLASS I-RELATED GENE PROTEIN"/>
    <property type="match status" value="1"/>
</dbReference>
<dbReference type="PANTHER" id="PTHR16675">
    <property type="entry name" value="MHC CLASS I-RELATED"/>
    <property type="match status" value="1"/>
</dbReference>
<comment type="caution">
    <text evidence="12">The sequence shown here is derived from an EMBL/GenBank/DDBJ whole genome shotgun (WGS) entry which is preliminary data.</text>
</comment>
<keyword evidence="8" id="KW-1015">Disulfide bond</keyword>
<evidence type="ECO:0000256" key="1">
    <source>
        <dbReference type="ARBA" id="ARBA00004479"/>
    </source>
</evidence>
<dbReference type="FunFam" id="3.30.500.10:FF:000001">
    <property type="entry name" value="H-2 class I histocompatibility antigen, alpha chain"/>
    <property type="match status" value="1"/>
</dbReference>
<dbReference type="InterPro" id="IPR011161">
    <property type="entry name" value="MHC_I-like_Ag-recog"/>
</dbReference>
<protein>
    <submittedName>
        <fullName evidence="12">HA1F protein</fullName>
    </submittedName>
</protein>
<keyword evidence="6" id="KW-1133">Transmembrane helix</keyword>
<keyword evidence="5" id="KW-0391">Immunity</keyword>
<keyword evidence="3" id="KW-0812">Transmembrane</keyword>
<dbReference type="OrthoDB" id="8936120at2759"/>
<dbReference type="SUPFAM" id="SSF54452">
    <property type="entry name" value="MHC antigen-recognition domain"/>
    <property type="match status" value="1"/>
</dbReference>
<evidence type="ECO:0000313" key="13">
    <source>
        <dbReference type="Proteomes" id="UP000562322"/>
    </source>
</evidence>
<dbReference type="GO" id="GO:0006955">
    <property type="term" value="P:immune response"/>
    <property type="evidence" value="ECO:0007669"/>
    <property type="project" value="TreeGrafter"/>
</dbReference>
<comment type="subcellular location">
    <subcellularLocation>
        <location evidence="1">Membrane</location>
        <topology evidence="1">Single-pass type I membrane protein</topology>
    </subcellularLocation>
</comment>
<dbReference type="GO" id="GO:0042612">
    <property type="term" value="C:MHC class I protein complex"/>
    <property type="evidence" value="ECO:0007669"/>
    <property type="project" value="UniProtKB-KW"/>
</dbReference>
<name>A0A7L0W6S5_ALELA</name>
<dbReference type="InterPro" id="IPR011162">
    <property type="entry name" value="MHC_I/II-like_Ag-recog"/>
</dbReference>
<dbReference type="Proteomes" id="UP000562322">
    <property type="component" value="Unassembled WGS sequence"/>
</dbReference>
<feature type="non-terminal residue" evidence="12">
    <location>
        <position position="1"/>
    </location>
</feature>